<dbReference type="InterPro" id="IPR051678">
    <property type="entry name" value="AGP_Transferase"/>
</dbReference>
<dbReference type="InterPro" id="IPR000719">
    <property type="entry name" value="Prot_kinase_dom"/>
</dbReference>
<name>A0ABS1ETM8_9CLOT</name>
<dbReference type="RefSeq" id="WP_200272228.1">
    <property type="nucleotide sequence ID" value="NZ_JAENHN010000051.1"/>
</dbReference>
<gene>
    <name evidence="2" type="ORF">JHL18_19135</name>
</gene>
<accession>A0ABS1ETM8</accession>
<evidence type="ECO:0000313" key="3">
    <source>
        <dbReference type="Proteomes" id="UP000596739"/>
    </source>
</evidence>
<organism evidence="2 3">
    <name type="scientific">Clostridium yunnanense</name>
    <dbReference type="NCBI Taxonomy" id="2800325"/>
    <lineage>
        <taxon>Bacteria</taxon>
        <taxon>Bacillati</taxon>
        <taxon>Bacillota</taxon>
        <taxon>Clostridia</taxon>
        <taxon>Eubacteriales</taxon>
        <taxon>Clostridiaceae</taxon>
        <taxon>Clostridium</taxon>
    </lineage>
</organism>
<dbReference type="InterPro" id="IPR002575">
    <property type="entry name" value="Aminoglycoside_PTrfase"/>
</dbReference>
<reference evidence="3" key="1">
    <citation type="submission" date="2021-01" db="EMBL/GenBank/DDBJ databases">
        <title>Genome public.</title>
        <authorList>
            <person name="Liu C."/>
            <person name="Sun Q."/>
        </authorList>
    </citation>
    <scope>NUCLEOTIDE SEQUENCE [LARGE SCALE GENOMIC DNA]</scope>
    <source>
        <strain evidence="3">YIM B02505</strain>
    </source>
</reference>
<comment type="caution">
    <text evidence="2">The sequence shown here is derived from an EMBL/GenBank/DDBJ whole genome shotgun (WGS) entry which is preliminary data.</text>
</comment>
<dbReference type="Pfam" id="PF01636">
    <property type="entry name" value="APH"/>
    <property type="match status" value="1"/>
</dbReference>
<dbReference type="Proteomes" id="UP000596739">
    <property type="component" value="Unassembled WGS sequence"/>
</dbReference>
<dbReference type="PROSITE" id="PS50011">
    <property type="entry name" value="PROTEIN_KINASE_DOM"/>
    <property type="match status" value="1"/>
</dbReference>
<protein>
    <submittedName>
        <fullName evidence="2">Aminoglycoside phosphotransferase family protein</fullName>
    </submittedName>
</protein>
<dbReference type="PANTHER" id="PTHR21310:SF15">
    <property type="entry name" value="AMINOGLYCOSIDE PHOSPHOTRANSFERASE DOMAIN-CONTAINING PROTEIN"/>
    <property type="match status" value="1"/>
</dbReference>
<evidence type="ECO:0000259" key="1">
    <source>
        <dbReference type="PROSITE" id="PS50011"/>
    </source>
</evidence>
<dbReference type="EMBL" id="JAENHN010000051">
    <property type="protein sequence ID" value="MBK1812739.1"/>
    <property type="molecule type" value="Genomic_DNA"/>
</dbReference>
<dbReference type="PANTHER" id="PTHR21310">
    <property type="entry name" value="AMINOGLYCOSIDE PHOSPHOTRANSFERASE-RELATED-RELATED"/>
    <property type="match status" value="1"/>
</dbReference>
<dbReference type="InterPro" id="IPR011009">
    <property type="entry name" value="Kinase-like_dom_sf"/>
</dbReference>
<proteinExistence type="predicted"/>
<feature type="domain" description="Protein kinase" evidence="1">
    <location>
        <begin position="27"/>
        <end position="326"/>
    </location>
</feature>
<evidence type="ECO:0000313" key="2">
    <source>
        <dbReference type="EMBL" id="MBK1812739.1"/>
    </source>
</evidence>
<keyword evidence="3" id="KW-1185">Reference proteome</keyword>
<dbReference type="SUPFAM" id="SSF56112">
    <property type="entry name" value="Protein kinase-like (PK-like)"/>
    <property type="match status" value="1"/>
</dbReference>
<sequence>MSLTISKEFTNRVEQMLKKSQGEKCTLEVIEPCGGGAHNTCYYIVTKNPDNKFFLKCENDNIIPRTRSGQIEREVESIKLMHKAGIPCKNLIQYDSTKQEIGTRYVLEEFIEGKLLYEIWDGLAINEKQHISNEIEEIVEKMRNINLPYYGEVYENGIIGTHTTWREAYLSIGKILIEDASKLNILTEEDLVLISDVIEFCSSKLSTNIKASFDHRDLGKHNVIAVDSDGVNKVGAIIDFGLSLSVPFYYFEYGVREYGGWNFNSVDIMKKYAITKEEFDATAFLFDFELAVFLASIEFAPNESYGYISRIKSLVEESKNISMIMS</sequence>